<name>A0ABN9TDU0_9DINO</name>
<dbReference type="EMBL" id="CAUYUJ010014606">
    <property type="protein sequence ID" value="CAK0843760.1"/>
    <property type="molecule type" value="Genomic_DNA"/>
</dbReference>
<feature type="region of interest" description="Disordered" evidence="1">
    <location>
        <begin position="1"/>
        <end position="189"/>
    </location>
</feature>
<gene>
    <name evidence="2" type="ORF">PCOR1329_LOCUS38004</name>
</gene>
<feature type="compositionally biased region" description="Polar residues" evidence="1">
    <location>
        <begin position="1"/>
        <end position="14"/>
    </location>
</feature>
<keyword evidence="3" id="KW-1185">Reference proteome</keyword>
<organism evidence="2 3">
    <name type="scientific">Prorocentrum cordatum</name>
    <dbReference type="NCBI Taxonomy" id="2364126"/>
    <lineage>
        <taxon>Eukaryota</taxon>
        <taxon>Sar</taxon>
        <taxon>Alveolata</taxon>
        <taxon>Dinophyceae</taxon>
        <taxon>Prorocentrales</taxon>
        <taxon>Prorocentraceae</taxon>
        <taxon>Prorocentrum</taxon>
    </lineage>
</organism>
<comment type="caution">
    <text evidence="2">The sequence shown here is derived from an EMBL/GenBank/DDBJ whole genome shotgun (WGS) entry which is preliminary data.</text>
</comment>
<feature type="compositionally biased region" description="Basic and acidic residues" evidence="1">
    <location>
        <begin position="37"/>
        <end position="50"/>
    </location>
</feature>
<accession>A0ABN9TDU0</accession>
<evidence type="ECO:0000256" key="1">
    <source>
        <dbReference type="SAM" id="MobiDB-lite"/>
    </source>
</evidence>
<reference evidence="2" key="1">
    <citation type="submission" date="2023-10" db="EMBL/GenBank/DDBJ databases">
        <authorList>
            <person name="Chen Y."/>
            <person name="Shah S."/>
            <person name="Dougan E. K."/>
            <person name="Thang M."/>
            <person name="Chan C."/>
        </authorList>
    </citation>
    <scope>NUCLEOTIDE SEQUENCE [LARGE SCALE GENOMIC DNA]</scope>
</reference>
<evidence type="ECO:0000313" key="2">
    <source>
        <dbReference type="EMBL" id="CAK0843760.1"/>
    </source>
</evidence>
<feature type="compositionally biased region" description="Low complexity" evidence="1">
    <location>
        <begin position="157"/>
        <end position="169"/>
    </location>
</feature>
<evidence type="ECO:0000313" key="3">
    <source>
        <dbReference type="Proteomes" id="UP001189429"/>
    </source>
</evidence>
<feature type="compositionally biased region" description="Basic and acidic residues" evidence="1">
    <location>
        <begin position="58"/>
        <end position="79"/>
    </location>
</feature>
<proteinExistence type="predicted"/>
<protein>
    <submittedName>
        <fullName evidence="2">Uncharacterized protein</fullName>
    </submittedName>
</protein>
<dbReference type="Proteomes" id="UP001189429">
    <property type="component" value="Unassembled WGS sequence"/>
</dbReference>
<sequence length="209" mass="22745">MIYSASQQTTNNTSVRERPRRGGGNEGELQATAPGTSKRESRQRSDATRRKEGRRHHPEGGRAGEQRRHSEASRIDPLTRRMRIVHQDTSAGQLAGNEGRMGRRGEEKEEEEEAGEAARGPSRRTVPGSRPARARHRGHCRTVAAGGSAPVDVPPWASSTASSSSSLLLAPPPGTSRSTAPARAELPPVGCKRRAVRAECHIKEKRWSN</sequence>